<gene>
    <name evidence="1" type="ORF">NLG97_g728</name>
</gene>
<accession>A0ACC1R5R1</accession>
<evidence type="ECO:0000313" key="1">
    <source>
        <dbReference type="EMBL" id="KAJ3498957.1"/>
    </source>
</evidence>
<sequence length="613" mass="67265">MAPPKRVLVEKSGRRGAAPKGYIASTYDALTSPENASVVRSLAVFGVAVAFLNSPFSDFLLPPGHSRPPEAPITGFDGANTMPRRGLAHLVSKFESLDKATSAHRRQPSFPRQPLGLTPSKTMSSLSLFQDNRRYFEKGCQKQSEKLASFKTPSPAAAAAASIRRTSSSAHKPQDVATPNRTGHNDRVAASVAEKRKFFESDESSARDPADGLCTPKTKTPRTAASSVLQAAKSDRKLPLSQSCEHIYSTPTTIPTSPTKYIFSISSLQNSRHSQRENPKGTSVHSVPASSFVVRVHHKSELRNSTREDECRSRKSEAPKQPPLRTTYISPTGSPIKSPKRLDTAAVGTASRDVSPVSSPKKAMDIASSPSSPSPTTREKEKESSRNITPKSVGSGESIIITKRDRADPSRAKGWSPQRIVTPQTPTMPQKISPIHNAEGHGTFVRSRKPENFRDALGFFEAMSNTGSVASTCYTAPSGGRGSLKAMRSAEKHPSKREKLKGSLRKLSASWRLRQAPTVGKTEAPLEYPAMWKIGSIDSTPRKRLHAGWSCLIRIYLVMRPHLVVESMHMVTWIFFCKNHRYTTIAQLVNLDMVRVMKLQIVHVRPYKAPPQH</sequence>
<keyword evidence="2" id="KW-1185">Reference proteome</keyword>
<comment type="caution">
    <text evidence="1">The sequence shown here is derived from an EMBL/GenBank/DDBJ whole genome shotgun (WGS) entry which is preliminary data.</text>
</comment>
<evidence type="ECO:0000313" key="2">
    <source>
        <dbReference type="Proteomes" id="UP001148737"/>
    </source>
</evidence>
<name>A0ACC1R5R1_9HYPO</name>
<dbReference type="Proteomes" id="UP001148737">
    <property type="component" value="Unassembled WGS sequence"/>
</dbReference>
<proteinExistence type="predicted"/>
<dbReference type="EMBL" id="JANAKD010000027">
    <property type="protein sequence ID" value="KAJ3498957.1"/>
    <property type="molecule type" value="Genomic_DNA"/>
</dbReference>
<organism evidence="1 2">
    <name type="scientific">Lecanicillium saksenae</name>
    <dbReference type="NCBI Taxonomy" id="468837"/>
    <lineage>
        <taxon>Eukaryota</taxon>
        <taxon>Fungi</taxon>
        <taxon>Dikarya</taxon>
        <taxon>Ascomycota</taxon>
        <taxon>Pezizomycotina</taxon>
        <taxon>Sordariomycetes</taxon>
        <taxon>Hypocreomycetidae</taxon>
        <taxon>Hypocreales</taxon>
        <taxon>Cordycipitaceae</taxon>
        <taxon>Lecanicillium</taxon>
    </lineage>
</organism>
<protein>
    <submittedName>
        <fullName evidence="1">Uncharacterized protein</fullName>
    </submittedName>
</protein>
<reference evidence="1" key="1">
    <citation type="submission" date="2022-07" db="EMBL/GenBank/DDBJ databases">
        <title>Genome Sequence of Lecanicillium saksenae.</title>
        <authorList>
            <person name="Buettner E."/>
        </authorList>
    </citation>
    <scope>NUCLEOTIDE SEQUENCE</scope>
    <source>
        <strain evidence="1">VT-O1</strain>
    </source>
</reference>